<feature type="compositionally biased region" description="Basic and acidic residues" evidence="1">
    <location>
        <begin position="12"/>
        <end position="27"/>
    </location>
</feature>
<evidence type="ECO:0000256" key="2">
    <source>
        <dbReference type="SAM" id="Phobius"/>
    </source>
</evidence>
<feature type="transmembrane region" description="Helical" evidence="2">
    <location>
        <begin position="102"/>
        <end position="120"/>
    </location>
</feature>
<keyword evidence="2" id="KW-0472">Membrane</keyword>
<reference evidence="3 4" key="1">
    <citation type="journal article" date="2012" name="BMC Genomics">
        <title>Comparative genomic analysis and phylogenetic position of Theileria equi.</title>
        <authorList>
            <person name="Kappmeyer L.S."/>
            <person name="Thiagarajan M."/>
            <person name="Herndon D.R."/>
            <person name="Ramsay J.D."/>
            <person name="Caler E."/>
            <person name="Djikeng A."/>
            <person name="Gillespie J.J."/>
            <person name="Lau A.O."/>
            <person name="Roalson E.H."/>
            <person name="Silva J.C."/>
            <person name="Silva M.G."/>
            <person name="Suarez C.E."/>
            <person name="Ueti M.W."/>
            <person name="Nene V.M."/>
            <person name="Mealey R.H."/>
            <person name="Knowles D.P."/>
            <person name="Brayton K.A."/>
        </authorList>
    </citation>
    <scope>NUCLEOTIDE SEQUENCE [LARGE SCALE GENOMIC DNA]</scope>
    <source>
        <strain evidence="3 4">WA</strain>
    </source>
</reference>
<sequence>MPNAEEITESQQVEKTDGNEDLYEKAHAPVYDPGSNDDLVLKYDKEGNIITEDEKGSPKLLNPSTLVEITPEEGEGEGEKSSEQRQPEEEARIRRREEIHSWLILGVTLVVTIGLVAVFYKHFKKRYEIYANIADGSNN</sequence>
<organism evidence="3 4">
    <name type="scientific">Theileria equi strain WA</name>
    <dbReference type="NCBI Taxonomy" id="1537102"/>
    <lineage>
        <taxon>Eukaryota</taxon>
        <taxon>Sar</taxon>
        <taxon>Alveolata</taxon>
        <taxon>Apicomplexa</taxon>
        <taxon>Aconoidasida</taxon>
        <taxon>Piroplasmida</taxon>
        <taxon>Theileriidae</taxon>
        <taxon>Theileria</taxon>
    </lineage>
</organism>
<gene>
    <name evidence="3" type="ORF">BEWA_004850</name>
</gene>
<proteinExistence type="predicted"/>
<dbReference type="EMBL" id="CP001670">
    <property type="protein sequence ID" value="AFZ81077.1"/>
    <property type="molecule type" value="Genomic_DNA"/>
</dbReference>
<name>L0AZQ1_THEEQ</name>
<feature type="region of interest" description="Disordered" evidence="1">
    <location>
        <begin position="51"/>
        <end position="92"/>
    </location>
</feature>
<dbReference type="AlphaFoldDB" id="L0AZQ1"/>
<protein>
    <submittedName>
        <fullName evidence="3">Uncharacterized protein</fullName>
    </submittedName>
</protein>
<dbReference type="VEuPathDB" id="PiroplasmaDB:BEWA_004850"/>
<dbReference type="Proteomes" id="UP000031512">
    <property type="component" value="Chromosome 3"/>
</dbReference>
<keyword evidence="4" id="KW-1185">Reference proteome</keyword>
<dbReference type="RefSeq" id="XP_004830743.1">
    <property type="nucleotide sequence ID" value="XM_004830686.1"/>
</dbReference>
<keyword evidence="2" id="KW-0812">Transmembrane</keyword>
<evidence type="ECO:0000313" key="4">
    <source>
        <dbReference type="Proteomes" id="UP000031512"/>
    </source>
</evidence>
<accession>L0AZQ1</accession>
<dbReference type="GeneID" id="15804621"/>
<evidence type="ECO:0000256" key="1">
    <source>
        <dbReference type="SAM" id="MobiDB-lite"/>
    </source>
</evidence>
<evidence type="ECO:0000313" key="3">
    <source>
        <dbReference type="EMBL" id="AFZ81077.1"/>
    </source>
</evidence>
<keyword evidence="2" id="KW-1133">Transmembrane helix</keyword>
<dbReference type="KEGG" id="beq:BEWA_004850"/>
<feature type="compositionally biased region" description="Basic and acidic residues" evidence="1">
    <location>
        <begin position="77"/>
        <end position="92"/>
    </location>
</feature>
<feature type="region of interest" description="Disordered" evidence="1">
    <location>
        <begin position="1"/>
        <end position="37"/>
    </location>
</feature>